<dbReference type="RefSeq" id="WP_159545909.1">
    <property type="nucleotide sequence ID" value="NZ_CP047156.1"/>
</dbReference>
<dbReference type="PROSITE" id="PS51257">
    <property type="entry name" value="PROKAR_LIPOPROTEIN"/>
    <property type="match status" value="1"/>
</dbReference>
<dbReference type="PANTHER" id="PTHR42941">
    <property type="entry name" value="SLL1037 PROTEIN"/>
    <property type="match status" value="1"/>
</dbReference>
<dbReference type="Gene3D" id="3.40.190.10">
    <property type="entry name" value="Periplasmic binding protein-like II"/>
    <property type="match status" value="2"/>
</dbReference>
<evidence type="ECO:0000256" key="1">
    <source>
        <dbReference type="SAM" id="MobiDB-lite"/>
    </source>
</evidence>
<feature type="chain" id="PRO_5039519489" evidence="2">
    <location>
        <begin position="21"/>
        <end position="340"/>
    </location>
</feature>
<accession>A0A7L4YNU5</accession>
<evidence type="ECO:0000313" key="4">
    <source>
        <dbReference type="Proteomes" id="UP000463857"/>
    </source>
</evidence>
<dbReference type="InParanoid" id="A0A7L4YNU5"/>
<dbReference type="InterPro" id="IPR011852">
    <property type="entry name" value="TRAP_TAXI"/>
</dbReference>
<keyword evidence="4" id="KW-1185">Reference proteome</keyword>
<proteinExistence type="predicted"/>
<gene>
    <name evidence="3" type="ORF">EK0264_11990</name>
</gene>
<name>A0A7L4YNU5_9ACTN</name>
<dbReference type="NCBIfam" id="TIGR02122">
    <property type="entry name" value="TRAP_TAXI"/>
    <property type="match status" value="1"/>
</dbReference>
<feature type="signal peptide" evidence="2">
    <location>
        <begin position="1"/>
        <end position="20"/>
    </location>
</feature>
<dbReference type="CDD" id="cd13569">
    <property type="entry name" value="PBP2_TAXI_TRAP_like_1"/>
    <property type="match status" value="1"/>
</dbReference>
<dbReference type="OrthoDB" id="5582316at2"/>
<dbReference type="AlphaFoldDB" id="A0A7L4YNU5"/>
<dbReference type="Proteomes" id="UP000463857">
    <property type="component" value="Chromosome"/>
</dbReference>
<evidence type="ECO:0000313" key="3">
    <source>
        <dbReference type="EMBL" id="QHC00935.1"/>
    </source>
</evidence>
<protein>
    <submittedName>
        <fullName evidence="3">TAXI family TRAP transporter solute-binding subunit</fullName>
    </submittedName>
</protein>
<dbReference type="EMBL" id="CP047156">
    <property type="protein sequence ID" value="QHC00935.1"/>
    <property type="molecule type" value="Genomic_DNA"/>
</dbReference>
<sequence length="340" mass="35344">MKVGKSRTRMAVVAIASAVALVLTGCGGGKQTASQAEENSDGSIKCEFTEGQLTIATGNSSGVYYVLGGGIANLISNNSDGKVKATAAETGASVQNIQQLVAGDYDIAFTLADTAADAVEGKGAFEGNKADIKALARIYSNYTQVVVRKDSGIKSVEDMAGKTISTGSPKSGTEVIATRLLESAGLNIDSDISAQRLDLQASVDGMKDGSIDGLVWSGGLPTPAITDLFTSIGGDVEFIDVTPQLKKLQDINQVYAEGTIPADTYGTPSEIKTIVVPNLLVVSSDFPTNNACAITQMIFEKKSDLEQVHPSAGELDPKTAQETDPVELNEGAKQALEELS</sequence>
<feature type="region of interest" description="Disordered" evidence="1">
    <location>
        <begin position="305"/>
        <end position="326"/>
    </location>
</feature>
<evidence type="ECO:0000256" key="2">
    <source>
        <dbReference type="SAM" id="SignalP"/>
    </source>
</evidence>
<dbReference type="Pfam" id="PF16868">
    <property type="entry name" value="NMT1_3"/>
    <property type="match status" value="1"/>
</dbReference>
<dbReference type="SUPFAM" id="SSF53850">
    <property type="entry name" value="Periplasmic binding protein-like II"/>
    <property type="match status" value="1"/>
</dbReference>
<organism evidence="3 4">
    <name type="scientific">Epidermidibacterium keratini</name>
    <dbReference type="NCBI Taxonomy" id="1891644"/>
    <lineage>
        <taxon>Bacteria</taxon>
        <taxon>Bacillati</taxon>
        <taxon>Actinomycetota</taxon>
        <taxon>Actinomycetes</taxon>
        <taxon>Sporichthyales</taxon>
        <taxon>Sporichthyaceae</taxon>
        <taxon>Epidermidibacterium</taxon>
    </lineage>
</organism>
<dbReference type="KEGG" id="eke:EK0264_11990"/>
<dbReference type="PANTHER" id="PTHR42941:SF1">
    <property type="entry name" value="SLL1037 PROTEIN"/>
    <property type="match status" value="1"/>
</dbReference>
<keyword evidence="2" id="KW-0732">Signal</keyword>
<reference evidence="3 4" key="1">
    <citation type="journal article" date="2018" name="Int. J. Syst. Evol. Microbiol.">
        <title>Epidermidibacterium keratini gen. nov., sp. nov., a member of the family Sporichthyaceae, isolated from keratin epidermis.</title>
        <authorList>
            <person name="Lee D.G."/>
            <person name="Trujillo M.E."/>
            <person name="Kang S."/>
            <person name="Nam J.J."/>
            <person name="Kim Y.J."/>
        </authorList>
    </citation>
    <scope>NUCLEOTIDE SEQUENCE [LARGE SCALE GENOMIC DNA]</scope>
    <source>
        <strain evidence="3 4">EPI-7</strain>
    </source>
</reference>